<dbReference type="InterPro" id="IPR002347">
    <property type="entry name" value="SDR_fam"/>
</dbReference>
<keyword evidence="1" id="KW-0560">Oxidoreductase</keyword>
<feature type="compositionally biased region" description="Basic and acidic residues" evidence="2">
    <location>
        <begin position="424"/>
        <end position="435"/>
    </location>
</feature>
<dbReference type="PRINTS" id="PR00081">
    <property type="entry name" value="GDHRDH"/>
</dbReference>
<protein>
    <recommendedName>
        <fullName evidence="5">Short-chain dehydrogenase/reductase family protein</fullName>
    </recommendedName>
</protein>
<dbReference type="PANTHER" id="PTHR43157">
    <property type="entry name" value="PHOSPHATIDYLINOSITOL-GLYCAN BIOSYNTHESIS CLASS F PROTEIN-RELATED"/>
    <property type="match status" value="1"/>
</dbReference>
<evidence type="ECO:0000256" key="1">
    <source>
        <dbReference type="ARBA" id="ARBA00023002"/>
    </source>
</evidence>
<comment type="caution">
    <text evidence="3">The sequence shown here is derived from an EMBL/GenBank/DDBJ whole genome shotgun (WGS) entry which is preliminary data.</text>
</comment>
<evidence type="ECO:0008006" key="5">
    <source>
        <dbReference type="Google" id="ProtNLM"/>
    </source>
</evidence>
<dbReference type="GO" id="GO:0016491">
    <property type="term" value="F:oxidoreductase activity"/>
    <property type="evidence" value="ECO:0007669"/>
    <property type="project" value="UniProtKB-KW"/>
</dbReference>
<feature type="compositionally biased region" description="Basic and acidic residues" evidence="2">
    <location>
        <begin position="442"/>
        <end position="464"/>
    </location>
</feature>
<dbReference type="Pfam" id="PF00106">
    <property type="entry name" value="adh_short"/>
    <property type="match status" value="1"/>
</dbReference>
<dbReference type="AlphaFoldDB" id="A0A0F2M7U9"/>
<reference evidence="3 4" key="1">
    <citation type="journal article" date="2014" name="BMC Genomics">
        <title>Comparative genomics of the major fungal agents of human and animal Sporotrichosis: Sporothrix schenckii and Sporothrix brasiliensis.</title>
        <authorList>
            <person name="Teixeira M.M."/>
            <person name="de Almeida L.G."/>
            <person name="Kubitschek-Barreira P."/>
            <person name="Alves F.L."/>
            <person name="Kioshima E.S."/>
            <person name="Abadio A.K."/>
            <person name="Fernandes L."/>
            <person name="Derengowski L.S."/>
            <person name="Ferreira K.S."/>
            <person name="Souza R.C."/>
            <person name="Ruiz J.C."/>
            <person name="de Andrade N.C."/>
            <person name="Paes H.C."/>
            <person name="Nicola A.M."/>
            <person name="Albuquerque P."/>
            <person name="Gerber A.L."/>
            <person name="Martins V.P."/>
            <person name="Peconick L.D."/>
            <person name="Neto A.V."/>
            <person name="Chaucanez C.B."/>
            <person name="Silva P.A."/>
            <person name="Cunha O.L."/>
            <person name="de Oliveira F.F."/>
            <person name="dos Santos T.C."/>
            <person name="Barros A.L."/>
            <person name="Soares M.A."/>
            <person name="de Oliveira L.M."/>
            <person name="Marini M.M."/>
            <person name="Villalobos-Duno H."/>
            <person name="Cunha M.M."/>
            <person name="de Hoog S."/>
            <person name="da Silveira J.F."/>
            <person name="Henrissat B."/>
            <person name="Nino-Vega G.A."/>
            <person name="Cisalpino P.S."/>
            <person name="Mora-Montes H.M."/>
            <person name="Almeida S.R."/>
            <person name="Stajich J.E."/>
            <person name="Lopes-Bezerra L.M."/>
            <person name="Vasconcelos A.T."/>
            <person name="Felipe M.S."/>
        </authorList>
    </citation>
    <scope>NUCLEOTIDE SEQUENCE [LARGE SCALE GENOMIC DNA]</scope>
    <source>
        <strain evidence="3 4">1099-18</strain>
    </source>
</reference>
<feature type="region of interest" description="Disordered" evidence="2">
    <location>
        <begin position="496"/>
        <end position="680"/>
    </location>
</feature>
<name>A0A0F2M7U9_SPOSC</name>
<dbReference type="InterPro" id="IPR036291">
    <property type="entry name" value="NAD(P)-bd_dom_sf"/>
</dbReference>
<reference evidence="3 4" key="2">
    <citation type="journal article" date="2015" name="Eukaryot. Cell">
        <title>Asexual propagation of a virulent clone complex in a human and feline outbreak of sporotrichosis.</title>
        <authorList>
            <person name="Teixeira Mde M."/>
            <person name="Rodrigues A.M."/>
            <person name="Tsui C.K."/>
            <person name="de Almeida L.G."/>
            <person name="Van Diepeningen A.D."/>
            <person name="van den Ende B.G."/>
            <person name="Fernandes G.F."/>
            <person name="Kano R."/>
            <person name="Hamelin R.C."/>
            <person name="Lopes-Bezerra L.M."/>
            <person name="Vasconcelos A.T."/>
            <person name="de Hoog S."/>
            <person name="de Camargo Z.P."/>
            <person name="Felipe M.S."/>
        </authorList>
    </citation>
    <scope>NUCLEOTIDE SEQUENCE [LARGE SCALE GENOMIC DNA]</scope>
    <source>
        <strain evidence="3 4">1099-18</strain>
    </source>
</reference>
<dbReference type="Proteomes" id="UP000033710">
    <property type="component" value="Unassembled WGS sequence"/>
</dbReference>
<sequence>MTSSVSLELPPRNIGFGRLFLDSQFMHYAKWPPKSTNLNGQTAIVTGASTGLGLEASRQLLALGLSRLVVAVRSVDRGEAAAAALRTSFPRARIDVWHLEMESYKSVQAFAARVAAELPRVDVVLLNAGIVSETFQRSPETGHERVVQVNYLSTFLLAILLLPTLTAHARSRTSGTGGPARLTIVNSGVALGSQHPWDATRPLLASFDDTARQAWDGVERYWSSKLLGQLLFIKLFPLVRADDVVFNLVDPGLVRGTLLNRDTAARGKGLALALWLVKAVTGRSLKAGGSTYVDAAVVRGKETHGCFIMDWQVRPFADFAYTAKGKENIEVLWQETLAEFKFAGVEEILASLKKPQRALVVVDAVLHIAAVLRRLLPAHHALHLLSAASTGTVGRPHVRPAARAGRHDVVAQRQLVRVAQQHAQHGDRGGHDGDGRLGGAPDDERQHDEGKVGRRQSGDLRGLDDGGGAGDDAEAHGDGDAELLGAAHLQLPHNLPRQQRQHKVHDGRVAGGKDAVDGVDLRCPAGAGHGRVPRLGDGRAAHPQKQRVEAHGHVHAADRQPQQRAQPRMPRQQPQQRQRKRRLAPDGGQDREGARQVAEQAQPAKVRRVDVPDVLALAQGNGPRRQRDRRRQRRPREHHDVVVPPEPPPRAELAEQPGDQERERQRRQAPDGEQRRPPLVVVRQVGVRGRGRDAAVCCVGRHAEWRCEEG</sequence>
<dbReference type="VEuPathDB" id="FungiDB:SPSK_08631"/>
<organism evidence="3 4">
    <name type="scientific">Sporothrix schenckii 1099-18</name>
    <dbReference type="NCBI Taxonomy" id="1397361"/>
    <lineage>
        <taxon>Eukaryota</taxon>
        <taxon>Fungi</taxon>
        <taxon>Dikarya</taxon>
        <taxon>Ascomycota</taxon>
        <taxon>Pezizomycotina</taxon>
        <taxon>Sordariomycetes</taxon>
        <taxon>Sordariomycetidae</taxon>
        <taxon>Ophiostomatales</taxon>
        <taxon>Ophiostomataceae</taxon>
        <taxon>Sporothrix</taxon>
    </lineage>
</organism>
<feature type="compositionally biased region" description="Basic and acidic residues" evidence="2">
    <location>
        <begin position="534"/>
        <end position="558"/>
    </location>
</feature>
<dbReference type="PANTHER" id="PTHR43157:SF35">
    <property type="entry name" value="DEHYDROGENASE_REDUCTASE FAMILY PROTEIN, PUTATIVE-RELATED"/>
    <property type="match status" value="1"/>
</dbReference>
<dbReference type="SUPFAM" id="SSF51735">
    <property type="entry name" value="NAD(P)-binding Rossmann-fold domains"/>
    <property type="match status" value="1"/>
</dbReference>
<dbReference type="RefSeq" id="XP_016586927.1">
    <property type="nucleotide sequence ID" value="XM_016735222.1"/>
</dbReference>
<dbReference type="Gene3D" id="3.40.50.720">
    <property type="entry name" value="NAD(P)-binding Rossmann-like Domain"/>
    <property type="match status" value="1"/>
</dbReference>
<evidence type="ECO:0000313" key="4">
    <source>
        <dbReference type="Proteomes" id="UP000033710"/>
    </source>
</evidence>
<feature type="compositionally biased region" description="Low complexity" evidence="2">
    <location>
        <begin position="559"/>
        <end position="576"/>
    </location>
</feature>
<evidence type="ECO:0000256" key="2">
    <source>
        <dbReference type="SAM" id="MobiDB-lite"/>
    </source>
</evidence>
<feature type="region of interest" description="Disordered" evidence="2">
    <location>
        <begin position="419"/>
        <end position="478"/>
    </location>
</feature>
<evidence type="ECO:0000313" key="3">
    <source>
        <dbReference type="EMBL" id="KJR84251.1"/>
    </source>
</evidence>
<feature type="compositionally biased region" description="Basic residues" evidence="2">
    <location>
        <begin position="624"/>
        <end position="636"/>
    </location>
</feature>
<accession>A0A0F2M7U9</accession>
<feature type="compositionally biased region" description="Basic and acidic residues" evidence="2">
    <location>
        <begin position="659"/>
        <end position="676"/>
    </location>
</feature>
<gene>
    <name evidence="3" type="ORF">SPSK_08631</name>
</gene>
<proteinExistence type="predicted"/>
<dbReference type="KEGG" id="ssck:SPSK_08631"/>
<dbReference type="OrthoDB" id="542013at2759"/>
<dbReference type="EMBL" id="AXCR01000007">
    <property type="protein sequence ID" value="KJR84251.1"/>
    <property type="molecule type" value="Genomic_DNA"/>
</dbReference>
<dbReference type="GeneID" id="27670499"/>